<keyword evidence="11" id="KW-0131">Cell cycle</keyword>
<evidence type="ECO:0000256" key="8">
    <source>
        <dbReference type="ARBA" id="ARBA00023125"/>
    </source>
</evidence>
<dbReference type="PROSITE" id="PS50950">
    <property type="entry name" value="ZF_THAP"/>
    <property type="match status" value="1"/>
</dbReference>
<keyword evidence="10" id="KW-0539">Nucleus</keyword>
<evidence type="ECO:0000256" key="7">
    <source>
        <dbReference type="ARBA" id="ARBA00023054"/>
    </source>
</evidence>
<dbReference type="EnsemblMetazoa" id="XM_011679185">
    <property type="protein sequence ID" value="XP_011677487"/>
    <property type="gene ID" value="LOC105444661"/>
</dbReference>
<reference evidence="17" key="1">
    <citation type="submission" date="2015-02" db="EMBL/GenBank/DDBJ databases">
        <title>Genome sequencing for Strongylocentrotus purpuratus.</title>
        <authorList>
            <person name="Murali S."/>
            <person name="Liu Y."/>
            <person name="Vee V."/>
            <person name="English A."/>
            <person name="Wang M."/>
            <person name="Skinner E."/>
            <person name="Han Y."/>
            <person name="Muzny D.M."/>
            <person name="Worley K.C."/>
            <person name="Gibbs R.A."/>
        </authorList>
    </citation>
    <scope>NUCLEOTIDE SEQUENCE</scope>
</reference>
<dbReference type="InterPro" id="IPR038441">
    <property type="entry name" value="THAP_Znf_sf"/>
</dbReference>
<dbReference type="GO" id="GO:0005654">
    <property type="term" value="C:nucleoplasm"/>
    <property type="evidence" value="ECO:0007669"/>
    <property type="project" value="UniProtKB-SubCell"/>
</dbReference>
<evidence type="ECO:0000256" key="9">
    <source>
        <dbReference type="ARBA" id="ARBA00023163"/>
    </source>
</evidence>
<comment type="subcellular location">
    <subcellularLocation>
        <location evidence="1">Nucleus</location>
        <location evidence="1">Nucleoplasm</location>
    </subcellularLocation>
</comment>
<dbReference type="GeneID" id="105444661"/>
<evidence type="ECO:0000313" key="17">
    <source>
        <dbReference type="Proteomes" id="UP000007110"/>
    </source>
</evidence>
<evidence type="ECO:0000256" key="3">
    <source>
        <dbReference type="ARBA" id="ARBA00022723"/>
    </source>
</evidence>
<dbReference type="GO" id="GO:0043565">
    <property type="term" value="F:sequence-specific DNA binding"/>
    <property type="evidence" value="ECO:0007669"/>
    <property type="project" value="InterPro"/>
</dbReference>
<organism evidence="16 17">
    <name type="scientific">Strongylocentrotus purpuratus</name>
    <name type="common">Purple sea urchin</name>
    <dbReference type="NCBI Taxonomy" id="7668"/>
    <lineage>
        <taxon>Eukaryota</taxon>
        <taxon>Metazoa</taxon>
        <taxon>Echinodermata</taxon>
        <taxon>Eleutherozoa</taxon>
        <taxon>Echinozoa</taxon>
        <taxon>Echinoidea</taxon>
        <taxon>Euechinoidea</taxon>
        <taxon>Echinacea</taxon>
        <taxon>Camarodonta</taxon>
        <taxon>Echinidea</taxon>
        <taxon>Strongylocentrotidae</taxon>
        <taxon>Strongylocentrotus</taxon>
    </lineage>
</organism>
<dbReference type="InterPro" id="IPR006612">
    <property type="entry name" value="THAP_Znf"/>
</dbReference>
<evidence type="ECO:0000256" key="1">
    <source>
        <dbReference type="ARBA" id="ARBA00004642"/>
    </source>
</evidence>
<dbReference type="PANTHER" id="PTHR46600">
    <property type="entry name" value="THAP DOMAIN-CONTAINING"/>
    <property type="match status" value="1"/>
</dbReference>
<feature type="domain" description="THAP-type" evidence="15">
    <location>
        <begin position="1"/>
        <end position="88"/>
    </location>
</feature>
<proteinExistence type="inferred from homology"/>
<evidence type="ECO:0000259" key="15">
    <source>
        <dbReference type="PROSITE" id="PS50950"/>
    </source>
</evidence>
<dbReference type="Gene3D" id="6.20.210.20">
    <property type="entry name" value="THAP domain"/>
    <property type="match status" value="1"/>
</dbReference>
<keyword evidence="4 12" id="KW-0863">Zinc-finger</keyword>
<dbReference type="KEGG" id="spu:105444661"/>
<keyword evidence="6" id="KW-0805">Transcription regulation</keyword>
<evidence type="ECO:0000256" key="4">
    <source>
        <dbReference type="ARBA" id="ARBA00022771"/>
    </source>
</evidence>
<evidence type="ECO:0000256" key="10">
    <source>
        <dbReference type="ARBA" id="ARBA00023242"/>
    </source>
</evidence>
<dbReference type="PANTHER" id="PTHR46600:SF1">
    <property type="entry name" value="THAP DOMAIN-CONTAINING PROTEIN 1"/>
    <property type="match status" value="1"/>
</dbReference>
<keyword evidence="5" id="KW-0862">Zinc</keyword>
<evidence type="ECO:0000256" key="12">
    <source>
        <dbReference type="PROSITE-ProRule" id="PRU00309"/>
    </source>
</evidence>
<dbReference type="AlphaFoldDB" id="A0A7M7HNZ2"/>
<keyword evidence="9" id="KW-0804">Transcription</keyword>
<feature type="compositionally biased region" description="Polar residues" evidence="14">
    <location>
        <begin position="105"/>
        <end position="115"/>
    </location>
</feature>
<dbReference type="InterPro" id="IPR026516">
    <property type="entry name" value="THAP1/10"/>
</dbReference>
<dbReference type="GO" id="GO:0008270">
    <property type="term" value="F:zinc ion binding"/>
    <property type="evidence" value="ECO:0007669"/>
    <property type="project" value="UniProtKB-KW"/>
</dbReference>
<evidence type="ECO:0000256" key="6">
    <source>
        <dbReference type="ARBA" id="ARBA00023015"/>
    </source>
</evidence>
<dbReference type="SUPFAM" id="SSF57716">
    <property type="entry name" value="Glucocorticoid receptor-like (DNA-binding domain)"/>
    <property type="match status" value="1"/>
</dbReference>
<dbReference type="InParanoid" id="A0A7M7HNZ2"/>
<keyword evidence="3" id="KW-0479">Metal-binding</keyword>
<evidence type="ECO:0000313" key="16">
    <source>
        <dbReference type="EnsemblMetazoa" id="XP_011677487"/>
    </source>
</evidence>
<keyword evidence="8 12" id="KW-0238">DNA-binding</keyword>
<name>A0A7M7HNZ2_STRPU</name>
<keyword evidence="7 13" id="KW-0175">Coiled coil</keyword>
<dbReference type="SMART" id="SM00980">
    <property type="entry name" value="THAP"/>
    <property type="match status" value="1"/>
</dbReference>
<sequence length="228" mass="26260">MPGCCVPLCKNRSGGSGQRRYSFHRFPACQEKRKLWLNLIRRDNFTPTANTRVCSWHFPDGFEAGPTRFHWNVSESTYADPMPLPSHFTKKKLRMDADQDGEQDGVTQFQSNTKTQGRDVGPADSDIVDHHKKRDSKEKKEKNQSNTEEDCEKAHPTQELMNSHQGQCAKAEGGDVKKGETFVILPLSEEDFTRRITKRKEENARLKEDIERLKEKLKSQRKRKADAL</sequence>
<evidence type="ECO:0000256" key="13">
    <source>
        <dbReference type="SAM" id="Coils"/>
    </source>
</evidence>
<dbReference type="RefSeq" id="XP_011677487.2">
    <property type="nucleotide sequence ID" value="XM_011679185.2"/>
</dbReference>
<feature type="coiled-coil region" evidence="13">
    <location>
        <begin position="196"/>
        <end position="227"/>
    </location>
</feature>
<keyword evidence="17" id="KW-1185">Reference proteome</keyword>
<dbReference type="Proteomes" id="UP000007110">
    <property type="component" value="Unassembled WGS sequence"/>
</dbReference>
<accession>A0A7M7HNZ2</accession>
<protein>
    <recommendedName>
        <fullName evidence="15">THAP-type domain-containing protein</fullName>
    </recommendedName>
</protein>
<feature type="region of interest" description="Disordered" evidence="14">
    <location>
        <begin position="94"/>
        <end position="173"/>
    </location>
</feature>
<evidence type="ECO:0000256" key="2">
    <source>
        <dbReference type="ARBA" id="ARBA00006177"/>
    </source>
</evidence>
<evidence type="ECO:0000256" key="11">
    <source>
        <dbReference type="ARBA" id="ARBA00023306"/>
    </source>
</evidence>
<reference evidence="16" key="2">
    <citation type="submission" date="2021-01" db="UniProtKB">
        <authorList>
            <consortium name="EnsemblMetazoa"/>
        </authorList>
    </citation>
    <scope>IDENTIFICATION</scope>
</reference>
<comment type="similarity">
    <text evidence="2">Belongs to the THAP1 family.</text>
</comment>
<evidence type="ECO:0000256" key="5">
    <source>
        <dbReference type="ARBA" id="ARBA00022833"/>
    </source>
</evidence>
<evidence type="ECO:0000256" key="14">
    <source>
        <dbReference type="SAM" id="MobiDB-lite"/>
    </source>
</evidence>
<dbReference type="OrthoDB" id="6115756at2759"/>
<dbReference type="Pfam" id="PF05485">
    <property type="entry name" value="THAP"/>
    <property type="match status" value="1"/>
</dbReference>